<protein>
    <submittedName>
        <fullName evidence="2">Molybdopterin-dependent oxidoreductase</fullName>
    </submittedName>
</protein>
<sequence length="228" mass="25610">MSTPLTPLPPGQRARDDFPRFGATPYAERFPAQADRVRLHIGGDVRTPLTLEHAWAELPRTEVCADFHCVTTWSHRGLRWGGVRFADVYRQVVLPLAGAPADATFVVMRAQDGYRSSLPLQDLLADDVLLADTLDGAPLPIAHGAPLRLVAPAHYGYKNVKHLDRIEFRRSSAGYRPVGPRFMAHDRARVASEERGQWVPGWLLRCLYRPLIRPTVRRFAHALQARQA</sequence>
<proteinExistence type="predicted"/>
<name>A0ABZ0CWI6_9BURK</name>
<keyword evidence="3" id="KW-1185">Reference proteome</keyword>
<evidence type="ECO:0000313" key="3">
    <source>
        <dbReference type="Proteomes" id="UP001303946"/>
    </source>
</evidence>
<evidence type="ECO:0000259" key="1">
    <source>
        <dbReference type="Pfam" id="PF00174"/>
    </source>
</evidence>
<dbReference type="InterPro" id="IPR036374">
    <property type="entry name" value="OxRdtase_Mopterin-bd_sf"/>
</dbReference>
<dbReference type="Proteomes" id="UP001303946">
    <property type="component" value="Chromosome"/>
</dbReference>
<dbReference type="PANTHER" id="PTHR43032">
    <property type="entry name" value="PROTEIN-METHIONINE-SULFOXIDE REDUCTASE"/>
    <property type="match status" value="1"/>
</dbReference>
<dbReference type="SUPFAM" id="SSF56524">
    <property type="entry name" value="Oxidoreductase molybdopterin-binding domain"/>
    <property type="match status" value="1"/>
</dbReference>
<evidence type="ECO:0000313" key="2">
    <source>
        <dbReference type="EMBL" id="WOB07228.1"/>
    </source>
</evidence>
<organism evidence="2 3">
    <name type="scientific">Piscinibacter gummiphilus</name>
    <dbReference type="NCBI Taxonomy" id="946333"/>
    <lineage>
        <taxon>Bacteria</taxon>
        <taxon>Pseudomonadati</taxon>
        <taxon>Pseudomonadota</taxon>
        <taxon>Betaproteobacteria</taxon>
        <taxon>Burkholderiales</taxon>
        <taxon>Sphaerotilaceae</taxon>
        <taxon>Piscinibacter</taxon>
    </lineage>
</organism>
<gene>
    <name evidence="2" type="ORF">RXV79_20200</name>
</gene>
<dbReference type="Gene3D" id="3.90.420.10">
    <property type="entry name" value="Oxidoreductase, molybdopterin-binding domain"/>
    <property type="match status" value="1"/>
</dbReference>
<dbReference type="EMBL" id="CP136336">
    <property type="protein sequence ID" value="WOB07228.1"/>
    <property type="molecule type" value="Genomic_DNA"/>
</dbReference>
<reference evidence="2 3" key="1">
    <citation type="submission" date="2023-10" db="EMBL/GenBank/DDBJ databases">
        <title>Bacteria for the degradation of biodegradable plastic PBAT(Polybutylene adipate terephthalate).</title>
        <authorList>
            <person name="Weon H.-Y."/>
            <person name="Yeon J."/>
        </authorList>
    </citation>
    <scope>NUCLEOTIDE SEQUENCE [LARGE SCALE GENOMIC DNA]</scope>
    <source>
        <strain evidence="2 3">SBD 7-3</strain>
    </source>
</reference>
<accession>A0ABZ0CWI6</accession>
<dbReference type="Pfam" id="PF00174">
    <property type="entry name" value="Oxidored_molyb"/>
    <property type="match status" value="1"/>
</dbReference>
<feature type="domain" description="Oxidoreductase molybdopterin-binding" evidence="1">
    <location>
        <begin position="33"/>
        <end position="171"/>
    </location>
</feature>
<dbReference type="PANTHER" id="PTHR43032:SF4">
    <property type="entry name" value="OXIDOREDUCTASE MOLYBDOPTERIN-BINDING DOMAIN-CONTAINING PROTEIN"/>
    <property type="match status" value="1"/>
</dbReference>
<dbReference type="RefSeq" id="WP_316699900.1">
    <property type="nucleotide sequence ID" value="NZ_CP136336.1"/>
</dbReference>
<dbReference type="InterPro" id="IPR000572">
    <property type="entry name" value="OxRdtase_Mopterin-bd_dom"/>
</dbReference>